<dbReference type="Proteomes" id="UP000053989">
    <property type="component" value="Unassembled WGS sequence"/>
</dbReference>
<gene>
    <name evidence="1" type="ORF">SCLCIDRAFT_1225027</name>
</gene>
<dbReference type="AlphaFoldDB" id="A0A0C2ZD43"/>
<evidence type="ECO:0000313" key="1">
    <source>
        <dbReference type="EMBL" id="KIM50907.1"/>
    </source>
</evidence>
<reference evidence="1 2" key="1">
    <citation type="submission" date="2014-04" db="EMBL/GenBank/DDBJ databases">
        <authorList>
            <consortium name="DOE Joint Genome Institute"/>
            <person name="Kuo A."/>
            <person name="Kohler A."/>
            <person name="Nagy L.G."/>
            <person name="Floudas D."/>
            <person name="Copeland A."/>
            <person name="Barry K.W."/>
            <person name="Cichocki N."/>
            <person name="Veneault-Fourrey C."/>
            <person name="LaButti K."/>
            <person name="Lindquist E.A."/>
            <person name="Lipzen A."/>
            <person name="Lundell T."/>
            <person name="Morin E."/>
            <person name="Murat C."/>
            <person name="Sun H."/>
            <person name="Tunlid A."/>
            <person name="Henrissat B."/>
            <person name="Grigoriev I.V."/>
            <person name="Hibbett D.S."/>
            <person name="Martin F."/>
            <person name="Nordberg H.P."/>
            <person name="Cantor M.N."/>
            <person name="Hua S.X."/>
        </authorList>
    </citation>
    <scope>NUCLEOTIDE SEQUENCE [LARGE SCALE GENOMIC DNA]</scope>
    <source>
        <strain evidence="1 2">Foug A</strain>
    </source>
</reference>
<dbReference type="OrthoDB" id="47276at2759"/>
<keyword evidence="2" id="KW-1185">Reference proteome</keyword>
<proteinExistence type="predicted"/>
<accession>A0A0C2ZD43</accession>
<reference evidence="2" key="2">
    <citation type="submission" date="2015-01" db="EMBL/GenBank/DDBJ databases">
        <title>Evolutionary Origins and Diversification of the Mycorrhizal Mutualists.</title>
        <authorList>
            <consortium name="DOE Joint Genome Institute"/>
            <consortium name="Mycorrhizal Genomics Consortium"/>
            <person name="Kohler A."/>
            <person name="Kuo A."/>
            <person name="Nagy L.G."/>
            <person name="Floudas D."/>
            <person name="Copeland A."/>
            <person name="Barry K.W."/>
            <person name="Cichocki N."/>
            <person name="Veneault-Fourrey C."/>
            <person name="LaButti K."/>
            <person name="Lindquist E.A."/>
            <person name="Lipzen A."/>
            <person name="Lundell T."/>
            <person name="Morin E."/>
            <person name="Murat C."/>
            <person name="Riley R."/>
            <person name="Ohm R."/>
            <person name="Sun H."/>
            <person name="Tunlid A."/>
            <person name="Henrissat B."/>
            <person name="Grigoriev I.V."/>
            <person name="Hibbett D.S."/>
            <person name="Martin F."/>
        </authorList>
    </citation>
    <scope>NUCLEOTIDE SEQUENCE [LARGE SCALE GENOMIC DNA]</scope>
    <source>
        <strain evidence="2">Foug A</strain>
    </source>
</reference>
<organism evidence="1 2">
    <name type="scientific">Scleroderma citrinum Foug A</name>
    <dbReference type="NCBI Taxonomy" id="1036808"/>
    <lineage>
        <taxon>Eukaryota</taxon>
        <taxon>Fungi</taxon>
        <taxon>Dikarya</taxon>
        <taxon>Basidiomycota</taxon>
        <taxon>Agaricomycotina</taxon>
        <taxon>Agaricomycetes</taxon>
        <taxon>Agaricomycetidae</taxon>
        <taxon>Boletales</taxon>
        <taxon>Sclerodermatineae</taxon>
        <taxon>Sclerodermataceae</taxon>
        <taxon>Scleroderma</taxon>
    </lineage>
</organism>
<evidence type="ECO:0000313" key="2">
    <source>
        <dbReference type="Proteomes" id="UP000053989"/>
    </source>
</evidence>
<protein>
    <submittedName>
        <fullName evidence="1">Uncharacterized protein</fullName>
    </submittedName>
</protein>
<sequence>MDWSMYFPAFAKSGKTPEIGCGFGDLLISLAPLSGFLDTFQRFGNPSPSHTVCGPYCRTTYDLRTGCTADSIDRCSPVSKRLRGSRQCHEIPPQLLPKTFPVSSIFLIPRPTF</sequence>
<dbReference type="InParanoid" id="A0A0C2ZD43"/>
<dbReference type="HOGENOM" id="CLU_2135027_0_0_1"/>
<name>A0A0C2ZD43_9AGAM</name>
<dbReference type="EMBL" id="KN822311">
    <property type="protein sequence ID" value="KIM50907.1"/>
    <property type="molecule type" value="Genomic_DNA"/>
</dbReference>